<dbReference type="Proteomes" id="UP001143856">
    <property type="component" value="Unassembled WGS sequence"/>
</dbReference>
<accession>A0ACC1MK45</accession>
<reference evidence="1" key="1">
    <citation type="submission" date="2022-10" db="EMBL/GenBank/DDBJ databases">
        <title>Genome Sequence of Xylaria curta.</title>
        <authorList>
            <person name="Buettner E."/>
        </authorList>
    </citation>
    <scope>NUCLEOTIDE SEQUENCE</scope>
    <source>
        <strain evidence="1">Babe10</strain>
    </source>
</reference>
<evidence type="ECO:0000313" key="2">
    <source>
        <dbReference type="Proteomes" id="UP001143856"/>
    </source>
</evidence>
<protein>
    <submittedName>
        <fullName evidence="1">Uncharacterized protein</fullName>
    </submittedName>
</protein>
<gene>
    <name evidence="1" type="ORF">NUW58_g10486</name>
</gene>
<sequence>MLNARGQENLTSRHPHGVAINQQQAWTSRQLGSKTPGTKFSKTPMRVPLNDENGAHAMTSKAVSRIDQSNFATPMSKKLLLHLPPPPKRSFAGYPNRQIAQRARAVLGDKTTNAKAKTIRTVNVKSVVKEIEESQAKLRNTVRAKQREAQAETQKLQVHSEGTDPLGGDRVEYCPPNPKNLPYTSDTLPDGALAFDALRPSHMMNGYYSYYFNPIEESGTSKRERQLQQETKNAIVEGRRKVKDDLENLEWSVKAELESDTKVVKKASTSTKLPAPRKPLSTVRSKNAANVLSMDDTTKSMQRKAAKTSELNKPVAKKSSSQPAN</sequence>
<organism evidence="1 2">
    <name type="scientific">Xylaria curta</name>
    <dbReference type="NCBI Taxonomy" id="42375"/>
    <lineage>
        <taxon>Eukaryota</taxon>
        <taxon>Fungi</taxon>
        <taxon>Dikarya</taxon>
        <taxon>Ascomycota</taxon>
        <taxon>Pezizomycotina</taxon>
        <taxon>Sordariomycetes</taxon>
        <taxon>Xylariomycetidae</taxon>
        <taxon>Xylariales</taxon>
        <taxon>Xylariaceae</taxon>
        <taxon>Xylaria</taxon>
    </lineage>
</organism>
<evidence type="ECO:0000313" key="1">
    <source>
        <dbReference type="EMBL" id="KAJ2967305.1"/>
    </source>
</evidence>
<proteinExistence type="predicted"/>
<name>A0ACC1MK45_9PEZI</name>
<keyword evidence="2" id="KW-1185">Reference proteome</keyword>
<dbReference type="EMBL" id="JAPDGR010004746">
    <property type="protein sequence ID" value="KAJ2967305.1"/>
    <property type="molecule type" value="Genomic_DNA"/>
</dbReference>
<comment type="caution">
    <text evidence="1">The sequence shown here is derived from an EMBL/GenBank/DDBJ whole genome shotgun (WGS) entry which is preliminary data.</text>
</comment>